<dbReference type="PANTHER" id="PTHR43863">
    <property type="entry name" value="HYDROLASE, PUTATIVE (AFU_ORTHOLOGUE AFUA_1G03140)-RELATED"/>
    <property type="match status" value="1"/>
</dbReference>
<keyword evidence="2" id="KW-0326">Glycosidase</keyword>
<protein>
    <submittedName>
        <fullName evidence="6">Glycoside hydrolase family 31 protein</fullName>
    </submittedName>
</protein>
<feature type="domain" description="Glycoside hydrolase family 31 TIM barrel" evidence="3">
    <location>
        <begin position="228"/>
        <end position="561"/>
    </location>
</feature>
<reference evidence="6" key="1">
    <citation type="journal article" date="2021" name="PeerJ">
        <title>Extensive microbial diversity within the chicken gut microbiome revealed by metagenomics and culture.</title>
        <authorList>
            <person name="Gilroy R."/>
            <person name="Ravi A."/>
            <person name="Getino M."/>
            <person name="Pursley I."/>
            <person name="Horton D.L."/>
            <person name="Alikhan N.F."/>
            <person name="Baker D."/>
            <person name="Gharbi K."/>
            <person name="Hall N."/>
            <person name="Watson M."/>
            <person name="Adriaenssens E.M."/>
            <person name="Foster-Nyarko E."/>
            <person name="Jarju S."/>
            <person name="Secka A."/>
            <person name="Antonio M."/>
            <person name="Oren A."/>
            <person name="Chaudhuri R.R."/>
            <person name="La Ragione R."/>
            <person name="Hildebrand F."/>
            <person name="Pallen M.J."/>
        </authorList>
    </citation>
    <scope>NUCLEOTIDE SEQUENCE</scope>
    <source>
        <strain evidence="6">ChiBcec6-4105</strain>
    </source>
</reference>
<evidence type="ECO:0000256" key="1">
    <source>
        <dbReference type="ARBA" id="ARBA00007806"/>
    </source>
</evidence>
<dbReference type="InterPro" id="IPR000322">
    <property type="entry name" value="Glyco_hydro_31_TIM"/>
</dbReference>
<dbReference type="Pfam" id="PF01055">
    <property type="entry name" value="Glyco_hydro_31_2nd"/>
    <property type="match status" value="1"/>
</dbReference>
<evidence type="ECO:0000259" key="3">
    <source>
        <dbReference type="Pfam" id="PF01055"/>
    </source>
</evidence>
<dbReference type="Pfam" id="PF13802">
    <property type="entry name" value="Gal_mutarotas_2"/>
    <property type="match status" value="1"/>
</dbReference>
<evidence type="ECO:0000256" key="2">
    <source>
        <dbReference type="RuleBase" id="RU361185"/>
    </source>
</evidence>
<comment type="caution">
    <text evidence="6">The sequence shown here is derived from an EMBL/GenBank/DDBJ whole genome shotgun (WGS) entry which is preliminary data.</text>
</comment>
<gene>
    <name evidence="6" type="ORF">H9914_07570</name>
</gene>
<feature type="domain" description="Glycoside hydrolase family 31 N-terminal" evidence="4">
    <location>
        <begin position="83"/>
        <end position="183"/>
    </location>
</feature>
<evidence type="ECO:0000313" key="7">
    <source>
        <dbReference type="Proteomes" id="UP000823892"/>
    </source>
</evidence>
<comment type="similarity">
    <text evidence="1 2">Belongs to the glycosyl hydrolase 31 family.</text>
</comment>
<dbReference type="AlphaFoldDB" id="A0A9D2QSF7"/>
<evidence type="ECO:0000313" key="6">
    <source>
        <dbReference type="EMBL" id="HJD28834.1"/>
    </source>
</evidence>
<proteinExistence type="inferred from homology"/>
<dbReference type="Proteomes" id="UP000823892">
    <property type="component" value="Unassembled WGS sequence"/>
</dbReference>
<dbReference type="SUPFAM" id="SSF51445">
    <property type="entry name" value="(Trans)glycosidases"/>
    <property type="match status" value="1"/>
</dbReference>
<evidence type="ECO:0000259" key="4">
    <source>
        <dbReference type="Pfam" id="PF13802"/>
    </source>
</evidence>
<dbReference type="InterPro" id="IPR017853">
    <property type="entry name" value="GH"/>
</dbReference>
<dbReference type="SUPFAM" id="SSF51011">
    <property type="entry name" value="Glycosyl hydrolase domain"/>
    <property type="match status" value="1"/>
</dbReference>
<accession>A0A9D2QSF7</accession>
<dbReference type="GO" id="GO:0005975">
    <property type="term" value="P:carbohydrate metabolic process"/>
    <property type="evidence" value="ECO:0007669"/>
    <property type="project" value="InterPro"/>
</dbReference>
<organism evidence="6 7">
    <name type="scientific">Candidatus Blautia avicola</name>
    <dbReference type="NCBI Taxonomy" id="2838483"/>
    <lineage>
        <taxon>Bacteria</taxon>
        <taxon>Bacillati</taxon>
        <taxon>Bacillota</taxon>
        <taxon>Clostridia</taxon>
        <taxon>Lachnospirales</taxon>
        <taxon>Lachnospiraceae</taxon>
        <taxon>Blautia</taxon>
    </lineage>
</organism>
<reference evidence="6" key="2">
    <citation type="submission" date="2021-04" db="EMBL/GenBank/DDBJ databases">
        <authorList>
            <person name="Gilroy R."/>
        </authorList>
    </citation>
    <scope>NUCLEOTIDE SEQUENCE</scope>
    <source>
        <strain evidence="6">ChiBcec6-4105</strain>
    </source>
</reference>
<dbReference type="Pfam" id="PF21365">
    <property type="entry name" value="Glyco_hydro_31_3rd"/>
    <property type="match status" value="1"/>
</dbReference>
<dbReference type="CDD" id="cd06591">
    <property type="entry name" value="GH31_xylosidase_XylS"/>
    <property type="match status" value="1"/>
</dbReference>
<dbReference type="InterPro" id="IPR025887">
    <property type="entry name" value="Glyco_hydro_31_N_dom"/>
</dbReference>
<dbReference type="Gene3D" id="2.60.40.1760">
    <property type="entry name" value="glycosyl hydrolase (family 31)"/>
    <property type="match status" value="1"/>
</dbReference>
<dbReference type="GO" id="GO:0004553">
    <property type="term" value="F:hydrolase activity, hydrolyzing O-glycosyl compounds"/>
    <property type="evidence" value="ECO:0007669"/>
    <property type="project" value="InterPro"/>
</dbReference>
<dbReference type="InterPro" id="IPR051816">
    <property type="entry name" value="Glycosyl_Hydrolase_31"/>
</dbReference>
<dbReference type="CDD" id="cd14752">
    <property type="entry name" value="GH31_N"/>
    <property type="match status" value="1"/>
</dbReference>
<evidence type="ECO:0000259" key="5">
    <source>
        <dbReference type="Pfam" id="PF21365"/>
    </source>
</evidence>
<feature type="domain" description="Glycosyl hydrolase family 31 C-terminal" evidence="5">
    <location>
        <begin position="573"/>
        <end position="657"/>
    </location>
</feature>
<dbReference type="InterPro" id="IPR013780">
    <property type="entry name" value="Glyco_hydro_b"/>
</dbReference>
<dbReference type="InterPro" id="IPR048395">
    <property type="entry name" value="Glyco_hydro_31_C"/>
</dbReference>
<dbReference type="InterPro" id="IPR011013">
    <property type="entry name" value="Gal_mutarotase_sf_dom"/>
</dbReference>
<dbReference type="Gene3D" id="3.20.20.80">
    <property type="entry name" value="Glycosidases"/>
    <property type="match status" value="1"/>
</dbReference>
<dbReference type="Gene3D" id="2.60.40.1180">
    <property type="entry name" value="Golgi alpha-mannosidase II"/>
    <property type="match status" value="1"/>
</dbReference>
<dbReference type="GO" id="GO:0030246">
    <property type="term" value="F:carbohydrate binding"/>
    <property type="evidence" value="ECO:0007669"/>
    <property type="project" value="InterPro"/>
</dbReference>
<sequence length="666" mass="76738">MLRFFEKAQDSLLFRGNGELLALTPWGKNGLRVRSVFQGELKEGSAALLEAPFGEVHIEMGEREASIRNGDLTAKLYIDGWGDTLQISYYNQNGKLLLREISNGGALIRKARYFRPLPGGGYELKVSFESDPEEKIYGMGQYQQEIFNLKGCNLELAHRNSQASIPFYLSSKGYGFLWHNPAIGEVHFGSNTTEWTARATEQMDYWICAGDSPAQIEEQYTEVTGRSPMMPEYGLGFWQCKLRYYNQKEVLDVAREYKKRGIPLDVIVIDYYHWPRCGDWRFDEEYFPDPAAMVKELHEMGIETMVSVWPQVDVRSENYEEMKQQGLLVKTNYGIDVQMLFHGNNIFMDATNPRTREYLWEKLKKNYADLGIRTFWLDEAEPEFGTYDHNLYTYAEGPVAKVGNIYPREYARAVYDGQKRNGQEDIVNLIRCAWVGSQRYGALVWSGDIMSNYEDFRKQICAGLHMGICGIPWWTTDIGGFHNGNIEDPDFRELLVRWFQFGTFCPVMRIHGSRNPHKQIINKAGEEREWTGAPNEVWSFGEEVYPILVKFIGIREKMRDYTRGLMKEAHEKGTPVIRPMFYEFPQDPECWDIQDAYMYGPDILVAPVCHEKATKRRVYLPAGASWIHGGTGKEYEGGCWIEAEAPLETLPVFLRNGRQAYLIGAV</sequence>
<dbReference type="SUPFAM" id="SSF74650">
    <property type="entry name" value="Galactose mutarotase-like"/>
    <property type="match status" value="1"/>
</dbReference>
<dbReference type="PANTHER" id="PTHR43863:SF2">
    <property type="entry name" value="MALTASE-GLUCOAMYLASE"/>
    <property type="match status" value="1"/>
</dbReference>
<name>A0A9D2QSF7_9FIRM</name>
<dbReference type="EMBL" id="DWUY01000169">
    <property type="protein sequence ID" value="HJD28834.1"/>
    <property type="molecule type" value="Genomic_DNA"/>
</dbReference>
<keyword evidence="2 6" id="KW-0378">Hydrolase</keyword>